<dbReference type="Proteomes" id="UP000735302">
    <property type="component" value="Unassembled WGS sequence"/>
</dbReference>
<evidence type="ECO:0000313" key="2">
    <source>
        <dbReference type="EMBL" id="GFO12654.1"/>
    </source>
</evidence>
<evidence type="ECO:0000256" key="1">
    <source>
        <dbReference type="SAM" id="SignalP"/>
    </source>
</evidence>
<protein>
    <submittedName>
        <fullName evidence="2">Uncharacterized protein</fullName>
    </submittedName>
</protein>
<sequence length="72" mass="7879">MRILQIIVLALIAAAAIAAPRNKREELLPGIFSVKCADTTYGCCPDGVTARYAPELNLPCPSKRANYNYVIR</sequence>
<organism evidence="2 3">
    <name type="scientific">Plakobranchus ocellatus</name>
    <dbReference type="NCBI Taxonomy" id="259542"/>
    <lineage>
        <taxon>Eukaryota</taxon>
        <taxon>Metazoa</taxon>
        <taxon>Spiralia</taxon>
        <taxon>Lophotrochozoa</taxon>
        <taxon>Mollusca</taxon>
        <taxon>Gastropoda</taxon>
        <taxon>Heterobranchia</taxon>
        <taxon>Euthyneura</taxon>
        <taxon>Panpulmonata</taxon>
        <taxon>Sacoglossa</taxon>
        <taxon>Placobranchoidea</taxon>
        <taxon>Plakobranchidae</taxon>
        <taxon>Plakobranchus</taxon>
    </lineage>
</organism>
<gene>
    <name evidence="2" type="ORF">PoB_003915900</name>
</gene>
<proteinExistence type="predicted"/>
<comment type="caution">
    <text evidence="2">The sequence shown here is derived from an EMBL/GenBank/DDBJ whole genome shotgun (WGS) entry which is preliminary data.</text>
</comment>
<feature type="chain" id="PRO_5043774930" evidence="1">
    <location>
        <begin position="19"/>
        <end position="72"/>
    </location>
</feature>
<feature type="signal peptide" evidence="1">
    <location>
        <begin position="1"/>
        <end position="18"/>
    </location>
</feature>
<dbReference type="AlphaFoldDB" id="A0AAV4B1U0"/>
<keyword evidence="3" id="KW-1185">Reference proteome</keyword>
<name>A0AAV4B1U0_9GAST</name>
<keyword evidence="1" id="KW-0732">Signal</keyword>
<accession>A0AAV4B1U0</accession>
<dbReference type="EMBL" id="BLXT01004436">
    <property type="protein sequence ID" value="GFO12654.1"/>
    <property type="molecule type" value="Genomic_DNA"/>
</dbReference>
<reference evidence="2 3" key="1">
    <citation type="journal article" date="2021" name="Elife">
        <title>Chloroplast acquisition without the gene transfer in kleptoplastic sea slugs, Plakobranchus ocellatus.</title>
        <authorList>
            <person name="Maeda T."/>
            <person name="Takahashi S."/>
            <person name="Yoshida T."/>
            <person name="Shimamura S."/>
            <person name="Takaki Y."/>
            <person name="Nagai Y."/>
            <person name="Toyoda A."/>
            <person name="Suzuki Y."/>
            <person name="Arimoto A."/>
            <person name="Ishii H."/>
            <person name="Satoh N."/>
            <person name="Nishiyama T."/>
            <person name="Hasebe M."/>
            <person name="Maruyama T."/>
            <person name="Minagawa J."/>
            <person name="Obokata J."/>
            <person name="Shigenobu S."/>
        </authorList>
    </citation>
    <scope>NUCLEOTIDE SEQUENCE [LARGE SCALE GENOMIC DNA]</scope>
</reference>
<evidence type="ECO:0000313" key="3">
    <source>
        <dbReference type="Proteomes" id="UP000735302"/>
    </source>
</evidence>